<dbReference type="GO" id="GO:1902201">
    <property type="term" value="P:negative regulation of bacterial-type flagellum-dependent cell motility"/>
    <property type="evidence" value="ECO:0007669"/>
    <property type="project" value="TreeGrafter"/>
</dbReference>
<organism evidence="4 5">
    <name type="scientific">Telluria aromaticivorans</name>
    <dbReference type="NCBI Taxonomy" id="2725995"/>
    <lineage>
        <taxon>Bacteria</taxon>
        <taxon>Pseudomonadati</taxon>
        <taxon>Pseudomonadota</taxon>
        <taxon>Betaproteobacteria</taxon>
        <taxon>Burkholderiales</taxon>
        <taxon>Oxalobacteraceae</taxon>
        <taxon>Telluria group</taxon>
        <taxon>Telluria</taxon>
    </lineage>
</organism>
<dbReference type="GO" id="GO:0043709">
    <property type="term" value="P:cell adhesion involved in single-species biofilm formation"/>
    <property type="evidence" value="ECO:0007669"/>
    <property type="project" value="TreeGrafter"/>
</dbReference>
<name>A0A7Y2P111_9BURK</name>
<dbReference type="CDD" id="cd01949">
    <property type="entry name" value="GGDEF"/>
    <property type="match status" value="1"/>
</dbReference>
<comment type="catalytic activity">
    <reaction evidence="2">
        <text>2 GTP = 3',3'-c-di-GMP + 2 diphosphate</text>
        <dbReference type="Rhea" id="RHEA:24898"/>
        <dbReference type="ChEBI" id="CHEBI:33019"/>
        <dbReference type="ChEBI" id="CHEBI:37565"/>
        <dbReference type="ChEBI" id="CHEBI:58805"/>
        <dbReference type="EC" id="2.7.7.65"/>
    </reaction>
</comment>
<dbReference type="InterPro" id="IPR043128">
    <property type="entry name" value="Rev_trsase/Diguanyl_cyclase"/>
</dbReference>
<gene>
    <name evidence="4" type="ORF">HGB41_17210</name>
</gene>
<dbReference type="GO" id="GO:0005886">
    <property type="term" value="C:plasma membrane"/>
    <property type="evidence" value="ECO:0007669"/>
    <property type="project" value="TreeGrafter"/>
</dbReference>
<feature type="domain" description="GGDEF" evidence="3">
    <location>
        <begin position="303"/>
        <end position="436"/>
    </location>
</feature>
<dbReference type="InterPro" id="IPR029787">
    <property type="entry name" value="Nucleotide_cyclase"/>
</dbReference>
<evidence type="ECO:0000256" key="1">
    <source>
        <dbReference type="ARBA" id="ARBA00012528"/>
    </source>
</evidence>
<evidence type="ECO:0000256" key="2">
    <source>
        <dbReference type="ARBA" id="ARBA00034247"/>
    </source>
</evidence>
<proteinExistence type="predicted"/>
<protein>
    <recommendedName>
        <fullName evidence="1">diguanylate cyclase</fullName>
        <ecNumber evidence="1">2.7.7.65</ecNumber>
    </recommendedName>
</protein>
<reference evidence="4 5" key="1">
    <citation type="submission" date="2020-04" db="EMBL/GenBank/DDBJ databases">
        <title>Massilia sp. nov., a cold adapted bacteria isolated from Arctic soil.</title>
        <authorList>
            <person name="Son J."/>
            <person name="Ka J.-O."/>
        </authorList>
    </citation>
    <scope>NUCLEOTIDE SEQUENCE [LARGE SCALE GENOMIC DNA]</scope>
    <source>
        <strain evidence="4 5">ML15P13</strain>
    </source>
</reference>
<comment type="caution">
    <text evidence="4">The sequence shown here is derived from an EMBL/GenBank/DDBJ whole genome shotgun (WGS) entry which is preliminary data.</text>
</comment>
<dbReference type="Gene3D" id="3.30.70.270">
    <property type="match status" value="1"/>
</dbReference>
<evidence type="ECO:0000313" key="5">
    <source>
        <dbReference type="Proteomes" id="UP000533905"/>
    </source>
</evidence>
<keyword evidence="5" id="KW-1185">Reference proteome</keyword>
<dbReference type="Pfam" id="PF00990">
    <property type="entry name" value="GGDEF"/>
    <property type="match status" value="1"/>
</dbReference>
<dbReference type="PROSITE" id="PS50887">
    <property type="entry name" value="GGDEF"/>
    <property type="match status" value="1"/>
</dbReference>
<accession>A0A7Y2P111</accession>
<dbReference type="EC" id="2.7.7.65" evidence="1"/>
<dbReference type="NCBIfam" id="TIGR00254">
    <property type="entry name" value="GGDEF"/>
    <property type="match status" value="1"/>
</dbReference>
<sequence length="444" mass="49874">MMSDVPLYKNKVLFLSQNFFIKDNRSELLLCAHKYDFDILFFSEVSNFVAAVEADGCHSLYVIDLDALHNMQADMQDSRKTLMLGELLQRLPCKHSYVYLQSARQGSRFLLQQRLVDSNCLAYAEKPIANDVLVDKLFNLFVQQKRGDLVRLIYLGELAGLDPAALLDERIELTHHLDAQTLHLRVKELQPDIVLITDAEYARTESLVRVLRKNMEADPVREIALLQRQPDPALTRRALASGFDAIVPVADADLLAAQLVNRASKIRIGRDLIGKDRATGLLNKVGLQKKAQDLIRRAGLEGCQLAFGVIDIDKFKTINDTWGHYFGDIVIKRLSLTLASQVGESDLLSRFGGEEFVVVFWDCTLEQGWARLDAMRQAFCAIPFEVGAGDFRHFSFSGGVAAYPEYKSENELFLRADAMLYEAKEGGRNQICAASSGQRRSAAH</sequence>
<dbReference type="InterPro" id="IPR050469">
    <property type="entry name" value="Diguanylate_Cyclase"/>
</dbReference>
<dbReference type="PANTHER" id="PTHR45138">
    <property type="entry name" value="REGULATORY COMPONENTS OF SENSORY TRANSDUCTION SYSTEM"/>
    <property type="match status" value="1"/>
</dbReference>
<evidence type="ECO:0000313" key="4">
    <source>
        <dbReference type="EMBL" id="NNG24729.1"/>
    </source>
</evidence>
<dbReference type="PANTHER" id="PTHR45138:SF9">
    <property type="entry name" value="DIGUANYLATE CYCLASE DGCM-RELATED"/>
    <property type="match status" value="1"/>
</dbReference>
<dbReference type="EMBL" id="JABAIV010000006">
    <property type="protein sequence ID" value="NNG24729.1"/>
    <property type="molecule type" value="Genomic_DNA"/>
</dbReference>
<dbReference type="GO" id="GO:0052621">
    <property type="term" value="F:diguanylate cyclase activity"/>
    <property type="evidence" value="ECO:0007669"/>
    <property type="project" value="UniProtKB-EC"/>
</dbReference>
<dbReference type="SUPFAM" id="SSF55073">
    <property type="entry name" value="Nucleotide cyclase"/>
    <property type="match status" value="1"/>
</dbReference>
<dbReference type="Proteomes" id="UP000533905">
    <property type="component" value="Unassembled WGS sequence"/>
</dbReference>
<evidence type="ECO:0000259" key="3">
    <source>
        <dbReference type="PROSITE" id="PS50887"/>
    </source>
</evidence>
<dbReference type="SMART" id="SM00267">
    <property type="entry name" value="GGDEF"/>
    <property type="match status" value="1"/>
</dbReference>
<dbReference type="AlphaFoldDB" id="A0A7Y2P111"/>
<dbReference type="InterPro" id="IPR000160">
    <property type="entry name" value="GGDEF_dom"/>
</dbReference>